<dbReference type="STRING" id="1423719.FC66_GL000511"/>
<evidence type="ECO:0000313" key="2">
    <source>
        <dbReference type="EMBL" id="KRK45108.1"/>
    </source>
</evidence>
<organism evidence="2 3">
    <name type="scientific">Dellaglioa algida DSM 15638</name>
    <dbReference type="NCBI Taxonomy" id="1423719"/>
    <lineage>
        <taxon>Bacteria</taxon>
        <taxon>Bacillati</taxon>
        <taxon>Bacillota</taxon>
        <taxon>Bacilli</taxon>
        <taxon>Lactobacillales</taxon>
        <taxon>Lactobacillaceae</taxon>
        <taxon>Dellaglioa</taxon>
    </lineage>
</organism>
<comment type="caution">
    <text evidence="2">The sequence shown here is derived from an EMBL/GenBank/DDBJ whole genome shotgun (WGS) entry which is preliminary data.</text>
</comment>
<evidence type="ECO:0000256" key="1">
    <source>
        <dbReference type="SAM" id="MobiDB-lite"/>
    </source>
</evidence>
<feature type="region of interest" description="Disordered" evidence="1">
    <location>
        <begin position="23"/>
        <end position="74"/>
    </location>
</feature>
<evidence type="ECO:0000313" key="3">
    <source>
        <dbReference type="Proteomes" id="UP000051450"/>
    </source>
</evidence>
<sequence>MNKKIAIIGITTITMLSLTACGDSKSAADDSSSIAKSSSILKTKRESSKKGSIKKANATSESKASSVAASSSAAASVKQIDLKEASKLIVKGKFTDFHPEYNYFKGSHTLSNGGYELRSYPVGDGLDIFTLMPNSDGSVKITAEYRTGADNSLLPDQSMFGPSSAIVQR</sequence>
<evidence type="ECO:0008006" key="4">
    <source>
        <dbReference type="Google" id="ProtNLM"/>
    </source>
</evidence>
<dbReference type="Proteomes" id="UP000051450">
    <property type="component" value="Unassembled WGS sequence"/>
</dbReference>
<dbReference type="RefSeq" id="WP_057974770.1">
    <property type="nucleotide sequence ID" value="NZ_AZDI01000015.1"/>
</dbReference>
<dbReference type="PROSITE" id="PS51257">
    <property type="entry name" value="PROKAR_LIPOPROTEIN"/>
    <property type="match status" value="1"/>
</dbReference>
<dbReference type="AlphaFoldDB" id="A0A0R1HNC7"/>
<feature type="compositionally biased region" description="Low complexity" evidence="1">
    <location>
        <begin position="62"/>
        <end position="74"/>
    </location>
</feature>
<dbReference type="EMBL" id="AZDI01000015">
    <property type="protein sequence ID" value="KRK45108.1"/>
    <property type="molecule type" value="Genomic_DNA"/>
</dbReference>
<dbReference type="PATRIC" id="fig|1423719.4.peg.517"/>
<keyword evidence="3" id="KW-1185">Reference proteome</keyword>
<reference evidence="2 3" key="1">
    <citation type="journal article" date="2015" name="Genome Announc.">
        <title>Expanding the biotechnology potential of lactobacilli through comparative genomics of 213 strains and associated genera.</title>
        <authorList>
            <person name="Sun Z."/>
            <person name="Harris H.M."/>
            <person name="McCann A."/>
            <person name="Guo C."/>
            <person name="Argimon S."/>
            <person name="Zhang W."/>
            <person name="Yang X."/>
            <person name="Jeffery I.B."/>
            <person name="Cooney J.C."/>
            <person name="Kagawa T.F."/>
            <person name="Liu W."/>
            <person name="Song Y."/>
            <person name="Salvetti E."/>
            <person name="Wrobel A."/>
            <person name="Rasinkangas P."/>
            <person name="Parkhill J."/>
            <person name="Rea M.C."/>
            <person name="O'Sullivan O."/>
            <person name="Ritari J."/>
            <person name="Douillard F.P."/>
            <person name="Paul Ross R."/>
            <person name="Yang R."/>
            <person name="Briner A.E."/>
            <person name="Felis G.E."/>
            <person name="de Vos W.M."/>
            <person name="Barrangou R."/>
            <person name="Klaenhammer T.R."/>
            <person name="Caufield P.W."/>
            <person name="Cui Y."/>
            <person name="Zhang H."/>
            <person name="O'Toole P.W."/>
        </authorList>
    </citation>
    <scope>NUCLEOTIDE SEQUENCE [LARGE SCALE GENOMIC DNA]</scope>
    <source>
        <strain evidence="2 3">DSM 15638</strain>
    </source>
</reference>
<name>A0A0R1HNC7_9LACO</name>
<gene>
    <name evidence="2" type="ORF">FC66_GL000511</name>
</gene>
<proteinExistence type="predicted"/>
<feature type="compositionally biased region" description="Low complexity" evidence="1">
    <location>
        <begin position="23"/>
        <end position="40"/>
    </location>
</feature>
<dbReference type="OrthoDB" id="2321849at2"/>
<accession>A0A0R1HNC7</accession>
<protein>
    <recommendedName>
        <fullName evidence="4">Lipoprotein</fullName>
    </recommendedName>
</protein>